<evidence type="ECO:0000313" key="2">
    <source>
        <dbReference type="EMBL" id="QGH45094.1"/>
    </source>
</evidence>
<dbReference type="EMBL" id="MN478376">
    <property type="protein sequence ID" value="QGH45094.1"/>
    <property type="molecule type" value="Genomic_DNA"/>
</dbReference>
<protein>
    <submittedName>
        <fullName evidence="2">Uncharacterized protein</fullName>
    </submittedName>
</protein>
<organism evidence="2 3">
    <name type="scientific">Ralstonia phage Reminis</name>
    <dbReference type="NCBI Taxonomy" id="2662139"/>
    <lineage>
        <taxon>Viruses</taxon>
        <taxon>Duplodnaviria</taxon>
        <taxon>Heunggongvirae</taxon>
        <taxon>Uroviricota</taxon>
        <taxon>Caudoviricetes</taxon>
        <taxon>Autographivirales</taxon>
        <taxon>Autographivirales incertae sedis</taxon>
        <taxon>Reminisvirus</taxon>
        <taxon>Reminisvirus reminis</taxon>
    </lineage>
</organism>
<feature type="compositionally biased region" description="Acidic residues" evidence="1">
    <location>
        <begin position="24"/>
        <end position="36"/>
    </location>
</feature>
<name>A0A5Q2UAK4_9CAUD</name>
<sequence>MSFSKPKTPAYNPPAAKPDRQVDVEPEDVQLGDEDSQSTAKKGKRALMRPSGATTGTAGGTGLSV</sequence>
<feature type="region of interest" description="Disordered" evidence="1">
    <location>
        <begin position="1"/>
        <end position="65"/>
    </location>
</feature>
<reference evidence="2 3" key="1">
    <citation type="submission" date="2019-09" db="EMBL/GenBank/DDBJ databases">
        <title>Bacteriophage as agents antimicrobiens.</title>
        <authorList>
            <person name="Lightbourn L."/>
            <person name="Amarillas L."/>
            <person name="Estrada M."/>
            <person name="Leon R."/>
            <person name="Figueroa L."/>
            <person name="Patron O."/>
            <person name="Leon J."/>
        </authorList>
    </citation>
    <scope>NUCLEOTIDE SEQUENCE [LARGE SCALE GENOMIC DNA]</scope>
</reference>
<keyword evidence="3" id="KW-1185">Reference proteome</keyword>
<dbReference type="Proteomes" id="UP000386225">
    <property type="component" value="Segment"/>
</dbReference>
<evidence type="ECO:0000313" key="3">
    <source>
        <dbReference type="Proteomes" id="UP000386225"/>
    </source>
</evidence>
<proteinExistence type="predicted"/>
<evidence type="ECO:0000256" key="1">
    <source>
        <dbReference type="SAM" id="MobiDB-lite"/>
    </source>
</evidence>
<accession>A0A5Q2UAK4</accession>